<organism evidence="2 3">
    <name type="scientific">Pseudobacteroides cellulosolvens ATCC 35603 = DSM 2933</name>
    <dbReference type="NCBI Taxonomy" id="398512"/>
    <lineage>
        <taxon>Bacteria</taxon>
        <taxon>Bacillati</taxon>
        <taxon>Bacillota</taxon>
        <taxon>Clostridia</taxon>
        <taxon>Eubacteriales</taxon>
        <taxon>Oscillospiraceae</taxon>
        <taxon>Pseudobacteroides</taxon>
    </lineage>
</organism>
<keyword evidence="3" id="KW-1185">Reference proteome</keyword>
<protein>
    <submittedName>
        <fullName evidence="2">Uncharacterized protein</fullName>
    </submittedName>
</protein>
<accession>A0A0L6JGY6</accession>
<dbReference type="RefSeq" id="WP_154673452.1">
    <property type="nucleotide sequence ID" value="NZ_JQKC01000009.1"/>
</dbReference>
<sequence length="50" mass="6087">MDNIEQVRKELYDYIYKIGALELLEENKKKTSEQLLAEVKEDIKKWESRK</sequence>
<gene>
    <name evidence="2" type="ORF">Bccel_0245</name>
</gene>
<dbReference type="EMBL" id="LGTC01000001">
    <property type="protein sequence ID" value="KNY24988.1"/>
    <property type="molecule type" value="Genomic_DNA"/>
</dbReference>
<comment type="caution">
    <text evidence="2">The sequence shown here is derived from an EMBL/GenBank/DDBJ whole genome shotgun (WGS) entry which is preliminary data.</text>
</comment>
<evidence type="ECO:0000256" key="1">
    <source>
        <dbReference type="SAM" id="Coils"/>
    </source>
</evidence>
<dbReference type="AlphaFoldDB" id="A0A0L6JGY6"/>
<reference evidence="3" key="1">
    <citation type="submission" date="2015-07" db="EMBL/GenBank/DDBJ databases">
        <title>Near-Complete Genome Sequence of the Cellulolytic Bacterium Bacteroides (Pseudobacteroides) cellulosolvens ATCC 35603.</title>
        <authorList>
            <person name="Dassa B."/>
            <person name="Utturkar S.M."/>
            <person name="Klingeman D.M."/>
            <person name="Hurt R.A."/>
            <person name="Keller M."/>
            <person name="Xu J."/>
            <person name="Reddy Y.H.K."/>
            <person name="Borovok I."/>
            <person name="Grinberg I.R."/>
            <person name="Lamed R."/>
            <person name="Zhivin O."/>
            <person name="Bayer E.A."/>
            <person name="Brown S.D."/>
        </authorList>
    </citation>
    <scope>NUCLEOTIDE SEQUENCE [LARGE SCALE GENOMIC DNA]</scope>
    <source>
        <strain evidence="3">DSM 2933</strain>
    </source>
</reference>
<proteinExistence type="predicted"/>
<feature type="coiled-coil region" evidence="1">
    <location>
        <begin position="21"/>
        <end position="49"/>
    </location>
</feature>
<dbReference type="Proteomes" id="UP000036923">
    <property type="component" value="Unassembled WGS sequence"/>
</dbReference>
<name>A0A0L6JGY6_9FIRM</name>
<dbReference type="STRING" id="398512.Bccel_0245"/>
<keyword evidence="1" id="KW-0175">Coiled coil</keyword>
<evidence type="ECO:0000313" key="2">
    <source>
        <dbReference type="EMBL" id="KNY24988.1"/>
    </source>
</evidence>
<evidence type="ECO:0000313" key="3">
    <source>
        <dbReference type="Proteomes" id="UP000036923"/>
    </source>
</evidence>